<name>A0A1F5SDC7_9BACT</name>
<protein>
    <recommendedName>
        <fullName evidence="1">DDH domain-containing protein</fullName>
    </recommendedName>
</protein>
<dbReference type="Proteomes" id="UP000178783">
    <property type="component" value="Unassembled WGS sequence"/>
</dbReference>
<dbReference type="EMBL" id="MFFW01000001">
    <property type="protein sequence ID" value="OGF24694.1"/>
    <property type="molecule type" value="Genomic_DNA"/>
</dbReference>
<proteinExistence type="predicted"/>
<dbReference type="Pfam" id="PF01368">
    <property type="entry name" value="DHH"/>
    <property type="match status" value="1"/>
</dbReference>
<accession>A0A1F5SDC7</accession>
<dbReference type="PANTHER" id="PTHR47618">
    <property type="entry name" value="BIFUNCTIONAL OLIGORIBONUCLEASE AND PAP PHOSPHATASE NRNA"/>
    <property type="match status" value="1"/>
</dbReference>
<dbReference type="AlphaFoldDB" id="A0A1F5SDC7"/>
<dbReference type="Gene3D" id="3.10.310.30">
    <property type="match status" value="1"/>
</dbReference>
<dbReference type="Gene3D" id="3.90.1640.10">
    <property type="entry name" value="inorganic pyrophosphatase (n-terminal core)"/>
    <property type="match status" value="1"/>
</dbReference>
<evidence type="ECO:0000313" key="2">
    <source>
        <dbReference type="EMBL" id="OGF24694.1"/>
    </source>
</evidence>
<evidence type="ECO:0000313" key="3">
    <source>
        <dbReference type="Proteomes" id="UP000178783"/>
    </source>
</evidence>
<dbReference type="SUPFAM" id="SSF64182">
    <property type="entry name" value="DHH phosphoesterases"/>
    <property type="match status" value="1"/>
</dbReference>
<dbReference type="InterPro" id="IPR001667">
    <property type="entry name" value="DDH_dom"/>
</dbReference>
<organism evidence="2 3">
    <name type="scientific">Candidatus Falkowbacteria bacterium RIFCSPLOWO2_02_FULL_45_21</name>
    <dbReference type="NCBI Taxonomy" id="1797989"/>
    <lineage>
        <taxon>Bacteria</taxon>
        <taxon>Candidatus Falkowiibacteriota</taxon>
    </lineage>
</organism>
<dbReference type="InterPro" id="IPR038763">
    <property type="entry name" value="DHH_sf"/>
</dbReference>
<dbReference type="InterPro" id="IPR051319">
    <property type="entry name" value="Oligoribo/pAp-PDE_c-di-AMP_PDE"/>
</dbReference>
<comment type="caution">
    <text evidence="2">The sequence shown here is derived from an EMBL/GenBank/DDBJ whole genome shotgun (WGS) entry which is preliminary data.</text>
</comment>
<sequence>MLTQEQQIFEQIKKASNILIAFKWSGDAVASALAMFLFLKKLDKNVELAADKFASDRLYSFLPGYAEIKPGLENLRNFIISLDITKAKVSQIKYRREENRLNFIISPKDGWFTEDDISTGASGFKYDLIIVVATSDLESLGKIYDNDTEFFYQTPIINLDHSSTNEAFGQINLIELTAVATAEIIFSLLESYSRDLIDENIATCLLAGMIAETKSFKTNNVTPRALLAASQLMSLGGRREEIVNQLYRSKSLNTLKLWGRVLARLIGAPDNKLVWSALSAADFLKTNSTEKDLTDVIDELIVSIPQAKVIAIIYESENSFVPDNPAPVKTTNLLLYAIKNLDALALIKEFSPSGTKYLAKAVIGAPIAETEKIIISAIKAKLDKLPL</sequence>
<reference evidence="2 3" key="1">
    <citation type="journal article" date="2016" name="Nat. Commun.">
        <title>Thousands of microbial genomes shed light on interconnected biogeochemical processes in an aquifer system.</title>
        <authorList>
            <person name="Anantharaman K."/>
            <person name="Brown C.T."/>
            <person name="Hug L.A."/>
            <person name="Sharon I."/>
            <person name="Castelle C.J."/>
            <person name="Probst A.J."/>
            <person name="Thomas B.C."/>
            <person name="Singh A."/>
            <person name="Wilkins M.J."/>
            <person name="Karaoz U."/>
            <person name="Brodie E.L."/>
            <person name="Williams K.H."/>
            <person name="Hubbard S.S."/>
            <person name="Banfield J.F."/>
        </authorList>
    </citation>
    <scope>NUCLEOTIDE SEQUENCE [LARGE SCALE GENOMIC DNA]</scope>
</reference>
<feature type="domain" description="DDH" evidence="1">
    <location>
        <begin position="26"/>
        <end position="209"/>
    </location>
</feature>
<dbReference type="STRING" id="1797989.A3H66_03435"/>
<gene>
    <name evidence="2" type="ORF">A3H66_03435</name>
</gene>
<evidence type="ECO:0000259" key="1">
    <source>
        <dbReference type="Pfam" id="PF01368"/>
    </source>
</evidence>
<dbReference type="PANTHER" id="PTHR47618:SF1">
    <property type="entry name" value="BIFUNCTIONAL OLIGORIBONUCLEASE AND PAP PHOSPHATASE NRNA"/>
    <property type="match status" value="1"/>
</dbReference>